<feature type="transmembrane region" description="Helical" evidence="1">
    <location>
        <begin position="27"/>
        <end position="45"/>
    </location>
</feature>
<keyword evidence="1" id="KW-0812">Transmembrane</keyword>
<evidence type="ECO:0000256" key="1">
    <source>
        <dbReference type="SAM" id="Phobius"/>
    </source>
</evidence>
<gene>
    <name evidence="3" type="ORF">ACFSQJ_08665</name>
</gene>
<dbReference type="Pfam" id="PF13239">
    <property type="entry name" value="2TM"/>
    <property type="match status" value="1"/>
</dbReference>
<evidence type="ECO:0000259" key="2">
    <source>
        <dbReference type="Pfam" id="PF13239"/>
    </source>
</evidence>
<keyword evidence="1" id="KW-0472">Membrane</keyword>
<keyword evidence="4" id="KW-1185">Reference proteome</keyword>
<accession>A0ABW5MW34</accession>
<dbReference type="EMBL" id="JBHULB010000008">
    <property type="protein sequence ID" value="MFD2587001.1"/>
    <property type="molecule type" value="Genomic_DNA"/>
</dbReference>
<protein>
    <submittedName>
        <fullName evidence="3">2TM domain-containing protein</fullName>
    </submittedName>
</protein>
<reference evidence="4" key="1">
    <citation type="journal article" date="2019" name="Int. J. Syst. Evol. Microbiol.">
        <title>The Global Catalogue of Microorganisms (GCM) 10K type strain sequencing project: providing services to taxonomists for standard genome sequencing and annotation.</title>
        <authorList>
            <consortium name="The Broad Institute Genomics Platform"/>
            <consortium name="The Broad Institute Genome Sequencing Center for Infectious Disease"/>
            <person name="Wu L."/>
            <person name="Ma J."/>
        </authorList>
    </citation>
    <scope>NUCLEOTIDE SEQUENCE [LARGE SCALE GENOMIC DNA]</scope>
    <source>
        <strain evidence="4">KCTC 52368</strain>
    </source>
</reference>
<dbReference type="Proteomes" id="UP001597526">
    <property type="component" value="Unassembled WGS sequence"/>
</dbReference>
<comment type="caution">
    <text evidence="3">The sequence shown here is derived from an EMBL/GenBank/DDBJ whole genome shotgun (WGS) entry which is preliminary data.</text>
</comment>
<evidence type="ECO:0000313" key="3">
    <source>
        <dbReference type="EMBL" id="MFD2587001.1"/>
    </source>
</evidence>
<organism evidence="3 4">
    <name type="scientific">Croceitalea marina</name>
    <dbReference type="NCBI Taxonomy" id="1775166"/>
    <lineage>
        <taxon>Bacteria</taxon>
        <taxon>Pseudomonadati</taxon>
        <taxon>Bacteroidota</taxon>
        <taxon>Flavobacteriia</taxon>
        <taxon>Flavobacteriales</taxon>
        <taxon>Flavobacteriaceae</taxon>
        <taxon>Croceitalea</taxon>
    </lineage>
</organism>
<keyword evidence="1" id="KW-1133">Transmembrane helix</keyword>
<feature type="domain" description="2TM" evidence="2">
    <location>
        <begin position="13"/>
        <end position="91"/>
    </location>
</feature>
<feature type="transmembrane region" description="Helical" evidence="1">
    <location>
        <begin position="51"/>
        <end position="77"/>
    </location>
</feature>
<sequence>MEFNTNDTKYRRVLDRVAKLKRFYGQALRGLLAILITGAINYYLNEWSHPWFLWVVFGVVVLTILRAIRLFGATILFGKDWEEQKVRQFMEKDNF</sequence>
<evidence type="ECO:0000313" key="4">
    <source>
        <dbReference type="Proteomes" id="UP001597526"/>
    </source>
</evidence>
<proteinExistence type="predicted"/>
<dbReference type="RefSeq" id="WP_377766554.1">
    <property type="nucleotide sequence ID" value="NZ_JBHULB010000008.1"/>
</dbReference>
<name>A0ABW5MW34_9FLAO</name>
<dbReference type="InterPro" id="IPR025698">
    <property type="entry name" value="2TM_dom"/>
</dbReference>